<dbReference type="Gene3D" id="1.10.10.1320">
    <property type="entry name" value="Anti-sigma factor, zinc-finger domain"/>
    <property type="match status" value="1"/>
</dbReference>
<feature type="domain" description="Putative zinc-finger" evidence="3">
    <location>
        <begin position="3"/>
        <end position="36"/>
    </location>
</feature>
<dbReference type="Proteomes" id="UP000550260">
    <property type="component" value="Unassembled WGS sequence"/>
</dbReference>
<evidence type="ECO:0000256" key="2">
    <source>
        <dbReference type="ARBA" id="ARBA00023163"/>
    </source>
</evidence>
<accession>A0A8E1W5G0</accession>
<name>A0A8E1W5G0_9PSEU</name>
<gene>
    <name evidence="4" type="ORF">H5411_33335</name>
</gene>
<dbReference type="EMBL" id="JACJHR010000064">
    <property type="protein sequence ID" value="MBB2504012.1"/>
    <property type="molecule type" value="Genomic_DNA"/>
</dbReference>
<keyword evidence="1" id="KW-0805">Transcription regulation</keyword>
<evidence type="ECO:0000313" key="4">
    <source>
        <dbReference type="EMBL" id="MBB2504012.1"/>
    </source>
</evidence>
<dbReference type="Pfam" id="PF13490">
    <property type="entry name" value="zf-HC2"/>
    <property type="match status" value="1"/>
</dbReference>
<sequence>MRCLRVMRLLQSYLDGEVTDATAARIAEHLEECRRCGLQADTYLAIKNALAHRQPPTTDAVDRLRAFGEALLHTADEPDS</sequence>
<dbReference type="AlphaFoldDB" id="A0A8E1W5G0"/>
<evidence type="ECO:0000259" key="3">
    <source>
        <dbReference type="Pfam" id="PF13490"/>
    </source>
</evidence>
<evidence type="ECO:0000256" key="1">
    <source>
        <dbReference type="ARBA" id="ARBA00023015"/>
    </source>
</evidence>
<protein>
    <submittedName>
        <fullName evidence="4">Zf-HC2 domain-containing protein</fullName>
    </submittedName>
</protein>
<keyword evidence="2" id="KW-0804">Transcription</keyword>
<comment type="caution">
    <text evidence="4">The sequence shown here is derived from an EMBL/GenBank/DDBJ whole genome shotgun (WGS) entry which is preliminary data.</text>
</comment>
<reference evidence="4 5" key="1">
    <citation type="submission" date="2020-08" db="EMBL/GenBank/DDBJ databases">
        <title>Amycolatopsis echigonensis JCM 21831.</title>
        <authorList>
            <person name="Tedsree N."/>
            <person name="Kuncharoen N."/>
            <person name="Likhitwitayawuid K."/>
            <person name="Tanasupawat S."/>
        </authorList>
    </citation>
    <scope>NUCLEOTIDE SEQUENCE [LARGE SCALE GENOMIC DNA]</scope>
    <source>
        <strain evidence="4 5">JCM 21831</strain>
    </source>
</reference>
<dbReference type="InterPro" id="IPR041916">
    <property type="entry name" value="Anti_sigma_zinc_sf"/>
</dbReference>
<organism evidence="4 5">
    <name type="scientific">Amycolatopsis echigonensis</name>
    <dbReference type="NCBI Taxonomy" id="2576905"/>
    <lineage>
        <taxon>Bacteria</taxon>
        <taxon>Bacillati</taxon>
        <taxon>Actinomycetota</taxon>
        <taxon>Actinomycetes</taxon>
        <taxon>Pseudonocardiales</taxon>
        <taxon>Pseudonocardiaceae</taxon>
        <taxon>Amycolatopsis</taxon>
    </lineage>
</organism>
<evidence type="ECO:0000313" key="5">
    <source>
        <dbReference type="Proteomes" id="UP000550260"/>
    </source>
</evidence>
<dbReference type="InterPro" id="IPR027383">
    <property type="entry name" value="Znf_put"/>
</dbReference>
<proteinExistence type="predicted"/>